<feature type="repeat" description="TPR" evidence="3">
    <location>
        <begin position="268"/>
        <end position="301"/>
    </location>
</feature>
<dbReference type="InterPro" id="IPR051685">
    <property type="entry name" value="Ycf3/AcsC/BcsC/TPR_MFPF"/>
</dbReference>
<proteinExistence type="predicted"/>
<reference evidence="4" key="1">
    <citation type="submission" date="2021-01" db="EMBL/GenBank/DDBJ databases">
        <authorList>
            <consortium name="Genoscope - CEA"/>
            <person name="William W."/>
        </authorList>
    </citation>
    <scope>NUCLEOTIDE SEQUENCE</scope>
</reference>
<evidence type="ECO:0000256" key="2">
    <source>
        <dbReference type="ARBA" id="ARBA00022803"/>
    </source>
</evidence>
<keyword evidence="5" id="KW-1185">Reference proteome</keyword>
<dbReference type="PANTHER" id="PTHR44943:SF4">
    <property type="entry name" value="TPR REPEAT-CONTAINING PROTEIN MJ0798"/>
    <property type="match status" value="1"/>
</dbReference>
<dbReference type="AlphaFoldDB" id="A0A8S1LZJ0"/>
<dbReference type="OMA" id="LKQWRNV"/>
<organism evidence="4 5">
    <name type="scientific">Paramecium primaurelia</name>
    <dbReference type="NCBI Taxonomy" id="5886"/>
    <lineage>
        <taxon>Eukaryota</taxon>
        <taxon>Sar</taxon>
        <taxon>Alveolata</taxon>
        <taxon>Ciliophora</taxon>
        <taxon>Intramacronucleata</taxon>
        <taxon>Oligohymenophorea</taxon>
        <taxon>Peniculida</taxon>
        <taxon>Parameciidae</taxon>
        <taxon>Paramecium</taxon>
    </lineage>
</organism>
<dbReference type="Proteomes" id="UP000688137">
    <property type="component" value="Unassembled WGS sequence"/>
</dbReference>
<protein>
    <recommendedName>
        <fullName evidence="6">Tetratricopeptide repeat protein</fullName>
    </recommendedName>
</protein>
<dbReference type="EMBL" id="CAJJDM010000046">
    <property type="protein sequence ID" value="CAD8070973.1"/>
    <property type="molecule type" value="Genomic_DNA"/>
</dbReference>
<evidence type="ECO:0000313" key="5">
    <source>
        <dbReference type="Proteomes" id="UP000688137"/>
    </source>
</evidence>
<sequence>MDYGYLCTIVDHSNEPIIGYCFNQECDKPKQICFDCFSKQHSRHQSDCLRFNQIIQMLSDCTLILQNLEQSEQNKMQIIIDQFKKNMKFISSEKDRLIKLQAQLRNQDCSQIQNQLEQLKQWRNVTLNKSVKNNNIGIQLDEIKKFEKSFDQFFQPYLNSQTISIKPLEQISQSSMERQNSNKTQEQKNPPQNVNQEHLALECLTSAVDLYKQNNFQDALNFINQALKINSNLEQAYLIKGLSLLHLEQYEEAVDCFNDCLRLDLKIETVYYHKGFCLSALEHFDEAIQSYDKALELKVDPDFYLKKAQALYQSQKYDKALEIINKALDINTKQQYLQLKGAILHKLGNSVQELNCYLAALGLDQNSSSINHNIGVALHSLERYQESLKYFDAALAIEPNSPDSLYQKGITLLSLERYQQALECFESALKYVEKPEYLTNKAKTLNFLKRQNEALQIFEYVRQKFGE</sequence>
<gene>
    <name evidence="4" type="ORF">PPRIM_AZ9-3.1.T0460232</name>
</gene>
<dbReference type="Pfam" id="PF12895">
    <property type="entry name" value="ANAPC3"/>
    <property type="match status" value="1"/>
</dbReference>
<keyword evidence="2 3" id="KW-0802">TPR repeat</keyword>
<name>A0A8S1LZJ0_PARPR</name>
<feature type="repeat" description="TPR" evidence="3">
    <location>
        <begin position="368"/>
        <end position="401"/>
    </location>
</feature>
<feature type="repeat" description="TPR" evidence="3">
    <location>
        <begin position="402"/>
        <end position="435"/>
    </location>
</feature>
<evidence type="ECO:0000313" key="4">
    <source>
        <dbReference type="EMBL" id="CAD8070973.1"/>
    </source>
</evidence>
<evidence type="ECO:0000256" key="1">
    <source>
        <dbReference type="ARBA" id="ARBA00022737"/>
    </source>
</evidence>
<dbReference type="SMART" id="SM00028">
    <property type="entry name" value="TPR"/>
    <property type="match status" value="7"/>
</dbReference>
<dbReference type="Pfam" id="PF13432">
    <property type="entry name" value="TPR_16"/>
    <property type="match status" value="1"/>
</dbReference>
<dbReference type="InterPro" id="IPR019734">
    <property type="entry name" value="TPR_rpt"/>
</dbReference>
<comment type="caution">
    <text evidence="4">The sequence shown here is derived from an EMBL/GenBank/DDBJ whole genome shotgun (WGS) entry which is preliminary data.</text>
</comment>
<accession>A0A8S1LZJ0</accession>
<dbReference type="PANTHER" id="PTHR44943">
    <property type="entry name" value="CELLULOSE SYNTHASE OPERON PROTEIN C"/>
    <property type="match status" value="1"/>
</dbReference>
<evidence type="ECO:0000256" key="3">
    <source>
        <dbReference type="PROSITE-ProRule" id="PRU00339"/>
    </source>
</evidence>
<feature type="repeat" description="TPR" evidence="3">
    <location>
        <begin position="234"/>
        <end position="267"/>
    </location>
</feature>
<dbReference type="PROSITE" id="PS50005">
    <property type="entry name" value="TPR"/>
    <property type="match status" value="4"/>
</dbReference>
<evidence type="ECO:0008006" key="6">
    <source>
        <dbReference type="Google" id="ProtNLM"/>
    </source>
</evidence>
<dbReference type="Pfam" id="PF13424">
    <property type="entry name" value="TPR_12"/>
    <property type="match status" value="1"/>
</dbReference>
<keyword evidence="1" id="KW-0677">Repeat</keyword>